<dbReference type="EMBL" id="LNQP01000066">
    <property type="protein sequence ID" value="KSU86786.1"/>
    <property type="molecule type" value="Genomic_DNA"/>
</dbReference>
<name>A0A0V8JI89_9BACI</name>
<protein>
    <submittedName>
        <fullName evidence="1">Uncharacterized protein</fullName>
    </submittedName>
</protein>
<dbReference type="AlphaFoldDB" id="A0A0V8JI89"/>
<organism evidence="1 2">
    <name type="scientific">Priestia veravalensis</name>
    <dbReference type="NCBI Taxonomy" id="1414648"/>
    <lineage>
        <taxon>Bacteria</taxon>
        <taxon>Bacillati</taxon>
        <taxon>Bacillota</taxon>
        <taxon>Bacilli</taxon>
        <taxon>Bacillales</taxon>
        <taxon>Bacillaceae</taxon>
        <taxon>Priestia</taxon>
    </lineage>
</organism>
<evidence type="ECO:0000313" key="2">
    <source>
        <dbReference type="Proteomes" id="UP000053681"/>
    </source>
</evidence>
<reference evidence="1 2" key="1">
    <citation type="submission" date="2015-11" db="EMBL/GenBank/DDBJ databases">
        <title>Bacillus caseinolyticus sp nov.</title>
        <authorList>
            <person name="Dastager S.G."/>
            <person name="Mawlankar R."/>
        </authorList>
    </citation>
    <scope>NUCLEOTIDE SEQUENCE [LARGE SCALE GENOMIC DNA]</scope>
    <source>
        <strain evidence="1 2">SGD-V-76</strain>
    </source>
</reference>
<keyword evidence="2" id="KW-1185">Reference proteome</keyword>
<evidence type="ECO:0000313" key="1">
    <source>
        <dbReference type="EMBL" id="KSU86786.1"/>
    </source>
</evidence>
<proteinExistence type="predicted"/>
<accession>A0A0V8JI89</accession>
<dbReference type="Proteomes" id="UP000053681">
    <property type="component" value="Unassembled WGS sequence"/>
</dbReference>
<comment type="caution">
    <text evidence="1">The sequence shown here is derived from an EMBL/GenBank/DDBJ whole genome shotgun (WGS) entry which is preliminary data.</text>
</comment>
<gene>
    <name evidence="1" type="ORF">AS180_16670</name>
</gene>
<sequence>MVHNEMISKPTKNTSSLLTITSFSQKIKSKNLIRFLMKIFSYLLLIKSISDNNDEKPTHLLRLKSWNAGFLLLKIHF</sequence>